<keyword evidence="1" id="KW-0812">Transmembrane</keyword>
<dbReference type="EMBL" id="QOCW01000009">
    <property type="protein sequence ID" value="RBW69613.1"/>
    <property type="molecule type" value="Genomic_DNA"/>
</dbReference>
<dbReference type="AlphaFoldDB" id="A0A366XZN5"/>
<feature type="transmembrane region" description="Helical" evidence="1">
    <location>
        <begin position="7"/>
        <end position="33"/>
    </location>
</feature>
<keyword evidence="3" id="KW-1185">Reference proteome</keyword>
<sequence>MWKLIILIVLGTAWLLYAVGFAYFGLLGFWFHAAEKGFRPTLCGTLGCSDLDFFFSVVWLLGMIFLIYVLPIGIIIYFVTKKRKAKIN</sequence>
<accession>A0A366XZN5</accession>
<keyword evidence="1" id="KW-1133">Transmembrane helix</keyword>
<reference evidence="2 3" key="1">
    <citation type="submission" date="2018-07" db="EMBL/GenBank/DDBJ databases">
        <title>Lottiidibacillus patelloidae gen. nov., sp. nov., isolated from the intestinal tract of a marine limpet and the reclassification of B. taeanensis BH030017T, B. algicola KMM 3737T and B. hwajinpoensis SW-72T as genus Lottiidibacillus.</title>
        <authorList>
            <person name="Liu R."/>
            <person name="Huang Z."/>
        </authorList>
    </citation>
    <scope>NUCLEOTIDE SEQUENCE [LARGE SCALE GENOMIC DNA]</scope>
    <source>
        <strain evidence="2 3">BH030017</strain>
    </source>
</reference>
<feature type="transmembrane region" description="Helical" evidence="1">
    <location>
        <begin position="53"/>
        <end position="79"/>
    </location>
</feature>
<evidence type="ECO:0000313" key="3">
    <source>
        <dbReference type="Proteomes" id="UP000253314"/>
    </source>
</evidence>
<gene>
    <name evidence="2" type="ORF">DS031_10310</name>
</gene>
<name>A0A366XZN5_9BACI</name>
<evidence type="ECO:0000256" key="1">
    <source>
        <dbReference type="SAM" id="Phobius"/>
    </source>
</evidence>
<comment type="caution">
    <text evidence="2">The sequence shown here is derived from an EMBL/GenBank/DDBJ whole genome shotgun (WGS) entry which is preliminary data.</text>
</comment>
<evidence type="ECO:0000313" key="2">
    <source>
        <dbReference type="EMBL" id="RBW69613.1"/>
    </source>
</evidence>
<dbReference type="Proteomes" id="UP000253314">
    <property type="component" value="Unassembled WGS sequence"/>
</dbReference>
<proteinExistence type="predicted"/>
<protein>
    <submittedName>
        <fullName evidence="2">Uncharacterized protein</fullName>
    </submittedName>
</protein>
<organism evidence="2 3">
    <name type="scientific">Bacillus taeanensis</name>
    <dbReference type="NCBI Taxonomy" id="273032"/>
    <lineage>
        <taxon>Bacteria</taxon>
        <taxon>Bacillati</taxon>
        <taxon>Bacillota</taxon>
        <taxon>Bacilli</taxon>
        <taxon>Bacillales</taxon>
        <taxon>Bacillaceae</taxon>
        <taxon>Bacillus</taxon>
    </lineage>
</organism>
<dbReference type="RefSeq" id="WP_113805999.1">
    <property type="nucleotide sequence ID" value="NZ_QOCW01000009.1"/>
</dbReference>
<dbReference type="OrthoDB" id="2936199at2"/>
<keyword evidence="1" id="KW-0472">Membrane</keyword>